<dbReference type="CDD" id="cd00838">
    <property type="entry name" value="MPP_superfamily"/>
    <property type="match status" value="2"/>
</dbReference>
<reference evidence="6 7" key="1">
    <citation type="submission" date="2017-02" db="EMBL/GenBank/DDBJ databases">
        <title>Trade-off between light-utilization and light-protection in marine flavobacteria.</title>
        <authorList>
            <person name="Kumagai Y."/>
            <person name="Yoshizawa S."/>
            <person name="Kogure K."/>
            <person name="Iwasaki W."/>
        </authorList>
    </citation>
    <scope>NUCLEOTIDE SEQUENCE [LARGE SCALE GENOMIC DNA]</scope>
    <source>
        <strain evidence="6 7">KCTC 23670</strain>
    </source>
</reference>
<evidence type="ECO:0000256" key="2">
    <source>
        <dbReference type="ARBA" id="ARBA00022801"/>
    </source>
</evidence>
<accession>A0ABM6PWM4</accession>
<name>A0ABM6PWM4_9FLAO</name>
<keyword evidence="3" id="KW-0408">Iron</keyword>
<keyword evidence="7" id="KW-1185">Reference proteome</keyword>
<proteinExistence type="inferred from homology"/>
<dbReference type="RefSeq" id="WP_208890293.1">
    <property type="nucleotide sequence ID" value="NZ_CP019336.1"/>
</dbReference>
<evidence type="ECO:0000256" key="3">
    <source>
        <dbReference type="ARBA" id="ARBA00023004"/>
    </source>
</evidence>
<evidence type="ECO:0000313" key="7">
    <source>
        <dbReference type="Proteomes" id="UP000232721"/>
    </source>
</evidence>
<sequence>MFKKVFLLLLIINLIGCKQKESVGSKKVQIAFMADVHLQDIYGELSDSEYKGVFNPKTNTYALARTMQSQLESTRLFNENYFAFIAALDNVVERGIKYVVLPGDFSDDGQPLNIRGLKRILKEYEQKYNIQFIAATGNHDVVKPFYQDAGKKDFLGEGGKNQPIYSKEGMFESENPSYLKPIITKDIAKLGYEEILSELADFGFYPKKTDVYWETPFSTYNYKDYSFKKAKEQADILKRNYKIPPYKTVMPDVSYLLEPKENLWFLSIDANVYIPKQMAEKESEESSNYNSASIGYNNVLTHKKHLLTWVKSVAERAEKLGKTLIVFSHYPMVDFNDDASDDIRELLGENKMQLHRVPKEEVASLFAKAGVKVHFGGHMHINDTGVRKGLINVQIPSLSAYIPAYKVLTISENEFDVETVVIDKVSRFKELFPLYEMEFNYLKESKAKNSWNKEILEVNSYKEFTNWHLKELVRLRFLKKDWPKDFKDFFLEKTGEELMILAGKTLDIDVRFSAWTGFDMLFDLYRLSSADALAIEDIGAYRMKEYKELIKLYKAKFILLENPTSLEMEFYHFCVIFEKFSNGEPTNHFKIDLSTLKISEVN</sequence>
<gene>
    <name evidence="6" type="ORF">BTO15_02515</name>
</gene>
<evidence type="ECO:0000313" key="6">
    <source>
        <dbReference type="EMBL" id="AUC21057.1"/>
    </source>
</evidence>
<dbReference type="Proteomes" id="UP000232721">
    <property type="component" value="Chromosome"/>
</dbReference>
<evidence type="ECO:0000256" key="4">
    <source>
        <dbReference type="ARBA" id="ARBA00025742"/>
    </source>
</evidence>
<comment type="similarity">
    <text evidence="4">Belongs to the cyclic nucleotide phosphodiesterase class-III family.</text>
</comment>
<keyword evidence="1" id="KW-0479">Metal-binding</keyword>
<dbReference type="PANTHER" id="PTHR42988:SF2">
    <property type="entry name" value="CYCLIC NUCLEOTIDE PHOSPHODIESTERASE CBUA0032-RELATED"/>
    <property type="match status" value="1"/>
</dbReference>
<dbReference type="InterPro" id="IPR004843">
    <property type="entry name" value="Calcineurin-like_PHP"/>
</dbReference>
<dbReference type="InterPro" id="IPR050884">
    <property type="entry name" value="CNP_phosphodiesterase-III"/>
</dbReference>
<dbReference type="Pfam" id="PF00149">
    <property type="entry name" value="Metallophos"/>
    <property type="match status" value="1"/>
</dbReference>
<feature type="domain" description="Calcineurin-like phosphoesterase" evidence="5">
    <location>
        <begin position="30"/>
        <end position="160"/>
    </location>
</feature>
<protein>
    <submittedName>
        <fullName evidence="6">Metallophosphatase</fullName>
    </submittedName>
</protein>
<dbReference type="InterPro" id="IPR029052">
    <property type="entry name" value="Metallo-depent_PP-like"/>
</dbReference>
<dbReference type="SUPFAM" id="SSF56300">
    <property type="entry name" value="Metallo-dependent phosphatases"/>
    <property type="match status" value="1"/>
</dbReference>
<evidence type="ECO:0000259" key="5">
    <source>
        <dbReference type="Pfam" id="PF00149"/>
    </source>
</evidence>
<dbReference type="PANTHER" id="PTHR42988">
    <property type="entry name" value="PHOSPHOHYDROLASE"/>
    <property type="match status" value="1"/>
</dbReference>
<keyword evidence="2" id="KW-0378">Hydrolase</keyword>
<dbReference type="Gene3D" id="3.60.21.10">
    <property type="match status" value="2"/>
</dbReference>
<organism evidence="6 7">
    <name type="scientific">Polaribacter sejongensis</name>
    <dbReference type="NCBI Taxonomy" id="985043"/>
    <lineage>
        <taxon>Bacteria</taxon>
        <taxon>Pseudomonadati</taxon>
        <taxon>Bacteroidota</taxon>
        <taxon>Flavobacteriia</taxon>
        <taxon>Flavobacteriales</taxon>
        <taxon>Flavobacteriaceae</taxon>
    </lineage>
</organism>
<evidence type="ECO:0000256" key="1">
    <source>
        <dbReference type="ARBA" id="ARBA00022723"/>
    </source>
</evidence>
<dbReference type="EMBL" id="CP019336">
    <property type="protein sequence ID" value="AUC21057.1"/>
    <property type="molecule type" value="Genomic_DNA"/>
</dbReference>